<comment type="caution">
    <text evidence="3">The sequence shown here is derived from an EMBL/GenBank/DDBJ whole genome shotgun (WGS) entry which is preliminary data.</text>
</comment>
<dbReference type="InterPro" id="IPR043153">
    <property type="entry name" value="DENN_C"/>
</dbReference>
<evidence type="ECO:0000313" key="4">
    <source>
        <dbReference type="Proteomes" id="UP000078348"/>
    </source>
</evidence>
<organism evidence="3 4">
    <name type="scientific">Blastocystis sp. subtype 1 (strain ATCC 50177 / NandII)</name>
    <dbReference type="NCBI Taxonomy" id="478820"/>
    <lineage>
        <taxon>Eukaryota</taxon>
        <taxon>Sar</taxon>
        <taxon>Stramenopiles</taxon>
        <taxon>Bigyra</taxon>
        <taxon>Opalozoa</taxon>
        <taxon>Opalinata</taxon>
        <taxon>Blastocystidae</taxon>
        <taxon>Blastocystis</taxon>
    </lineage>
</organism>
<dbReference type="EMBL" id="LXWW01000068">
    <property type="protein sequence ID" value="OAO16654.1"/>
    <property type="molecule type" value="Genomic_DNA"/>
</dbReference>
<dbReference type="GO" id="GO:0031410">
    <property type="term" value="C:cytoplasmic vesicle"/>
    <property type="evidence" value="ECO:0007669"/>
    <property type="project" value="TreeGrafter"/>
</dbReference>
<dbReference type="GO" id="GO:0032483">
    <property type="term" value="P:regulation of Rab protein signal transduction"/>
    <property type="evidence" value="ECO:0007669"/>
    <property type="project" value="TreeGrafter"/>
</dbReference>
<proteinExistence type="predicted"/>
<dbReference type="Gene3D" id="3.40.50.11500">
    <property type="match status" value="1"/>
</dbReference>
<dbReference type="SMART" id="SM00799">
    <property type="entry name" value="DENN"/>
    <property type="match status" value="1"/>
</dbReference>
<evidence type="ECO:0000256" key="1">
    <source>
        <dbReference type="SAM" id="MobiDB-lite"/>
    </source>
</evidence>
<feature type="region of interest" description="Disordered" evidence="1">
    <location>
        <begin position="667"/>
        <end position="703"/>
    </location>
</feature>
<dbReference type="Proteomes" id="UP000078348">
    <property type="component" value="Unassembled WGS sequence"/>
</dbReference>
<dbReference type="InterPro" id="IPR001194">
    <property type="entry name" value="cDENN_dom"/>
</dbReference>
<reference evidence="3 4" key="1">
    <citation type="submission" date="2016-05" db="EMBL/GenBank/DDBJ databases">
        <title>Nuclear genome of Blastocystis sp. subtype 1 NandII.</title>
        <authorList>
            <person name="Gentekaki E."/>
            <person name="Curtis B."/>
            <person name="Stairs C."/>
            <person name="Eme L."/>
            <person name="Herman E."/>
            <person name="Klimes V."/>
            <person name="Arias M.C."/>
            <person name="Elias M."/>
            <person name="Hilliou F."/>
            <person name="Klute M."/>
            <person name="Malik S.-B."/>
            <person name="Pightling A."/>
            <person name="Rachubinski R."/>
            <person name="Salas D."/>
            <person name="Schlacht A."/>
            <person name="Suga H."/>
            <person name="Archibald J."/>
            <person name="Ball S.G."/>
            <person name="Clark G."/>
            <person name="Dacks J."/>
            <person name="Van Der Giezen M."/>
            <person name="Tsaousis A."/>
            <person name="Roger A."/>
        </authorList>
    </citation>
    <scope>NUCLEOTIDE SEQUENCE [LARGE SCALE GENOMIC DNA]</scope>
    <source>
        <strain evidence="4">ATCC 50177 / NandII</strain>
    </source>
</reference>
<dbReference type="OrthoDB" id="6019893at2759"/>
<dbReference type="PANTHER" id="PTHR12296:SF21">
    <property type="entry name" value="DENN DOMAIN-CONTAINING PROTEIN 3"/>
    <property type="match status" value="1"/>
</dbReference>
<dbReference type="AlphaFoldDB" id="A0A196SL66"/>
<dbReference type="InterPro" id="IPR037516">
    <property type="entry name" value="Tripartite_DENN"/>
</dbReference>
<dbReference type="InterPro" id="IPR051696">
    <property type="entry name" value="DENN_Domain_GEFs"/>
</dbReference>
<dbReference type="Pfam" id="PF02141">
    <property type="entry name" value="DENN"/>
    <property type="match status" value="1"/>
</dbReference>
<dbReference type="PROSITE" id="PS50211">
    <property type="entry name" value="DENN"/>
    <property type="match status" value="1"/>
</dbReference>
<gene>
    <name evidence="3" type="ORF">AV274_1618</name>
</gene>
<evidence type="ECO:0000259" key="2">
    <source>
        <dbReference type="PROSITE" id="PS50211"/>
    </source>
</evidence>
<sequence>MNRGKEKDFSKLREESEGFSKIIHTPHYAIVTNICVNLKNNALTIHLRNEAELSDILTLYKRKDFFFNYVRVLKTPLSPSKLVPKPLHLAIAHPPSLSNRFQFTEGVAMLSYVATHLSDFPLIEHLLLLGEDTLRPVGFNSLLLRTLLSLFPTSRPVDWIDKTSSLFAQNHVCDRVMVLLRDWQELGGGAFFPSLPAVNALRCALYSYAHYTPASRVPPMLNTLLLDRRRVRHVENLTPLAASLSHTFASSLTVATLTLSDFSTDELAQVFARTDVLLSAYGSEILYALFMQPYSAVVELYPPFWDWSHYKRFSLNVGLLHRAYKAKGGQGPQCKKRAKSKDCLFQGTRDRNFTVDITEMESILKEVIVLVYKDKYSSKRGKEEDMPNALEWFCFPDGVHLHRPLPPLIMRFIPTPLLVGIEFIIPSLPCDSLCTPPPSPSRLSHILHVLLSIPPPSPAAPFFNIAALSHLDFLPGEVLAAVCQYLRCHVRFLLSLHSQLPLIPASTHASFLRISFDDAGFTYIPTIILHLIKRTLKCLPQDTLILLFYLLSFIHLVLRSESRSCQVFCENEVTDSSSLSSEQATPASTPVTDADTNVCSPLHAGDSSDQASLEAIAEFFFEPLWQLPTAQYSLQQRSTLFSVFLVMILQYDFLFDYLLEQLREDSVQEEENGGKEVEKEEEMDKKEEEINMKKKEEQERKEEVRVTNDEKSVFTAQLPTTTHYTTLCTATTKYYCCCYFTYHQHTLTSLVRTILPHTPIPDSFRQEELAAQQTIKQWKENVLVPVCFFVLSRLPAPAQLCRLLPRAAAVLGEKKKEEVKQLLSFLLCDSLLPPSGFTIAFIVNGEECALSGPPFFNRGSTTGLRLLFDVMSAESILNTLLLLLLEEKLLFVSNDISILSPMLEALLLLLPYAYPHTVIPLVPYYLLRILVDSPSPFLFGTSAFTLTSASHAIPPDVHTLFLFSETPIPSPSIPEAPRRWVLHQLSLVDFSLPDALLCSSLQTIIGRFFWQLLPHFSAYLYTFLDGVCFFNNVEYINHEVPEAFRAFYHRLLSTQSFAMFTDQCSELSKQVTQQLADKLVRTEFLHLFTQSDALTPYHVLSTPSAEGVALLLNAFYSFCVEQRDFANALRLHKATAVFLVNDPIKRFPLYGYLYTHEIYRKVGFWKELLLDYCHGKGATETAYQMRYKCLSDEEYFRKRKSELITVAKEEEGRRRQPQTDDYPLPVLLKALNYLADLLVDLRVSQEFANPILEAIIHLVGW</sequence>
<dbReference type="PANTHER" id="PTHR12296">
    <property type="entry name" value="DENN DOMAIN-CONTAINING PROTEIN 4"/>
    <property type="match status" value="1"/>
</dbReference>
<accession>A0A196SL66</accession>
<name>A0A196SL66_BLAHN</name>
<protein>
    <submittedName>
        <fullName evidence="3">DENN domain-containing protein</fullName>
    </submittedName>
</protein>
<dbReference type="STRING" id="478820.A0A196SL66"/>
<feature type="domain" description="UDENN" evidence="2">
    <location>
        <begin position="696"/>
        <end position="1072"/>
    </location>
</feature>
<keyword evidence="4" id="KW-1185">Reference proteome</keyword>
<evidence type="ECO:0000313" key="3">
    <source>
        <dbReference type="EMBL" id="OAO16654.1"/>
    </source>
</evidence>